<protein>
    <submittedName>
        <fullName evidence="1">Uncharacterized protein</fullName>
    </submittedName>
</protein>
<dbReference type="InterPro" id="IPR044522">
    <property type="entry name" value="TSO1-like"/>
</dbReference>
<accession>A0A803PLJ0</accession>
<dbReference type="Gramene" id="evm.model.05.1488">
    <property type="protein sequence ID" value="cds.evm.model.05.1488"/>
    <property type="gene ID" value="evm.TU.05.1488"/>
</dbReference>
<dbReference type="PANTHER" id="PTHR46159:SF12">
    <property type="entry name" value="PROTEIN TESMIN_TSO1-LIKE CXC 3-RELATED"/>
    <property type="match status" value="1"/>
</dbReference>
<dbReference type="Proteomes" id="UP000596661">
    <property type="component" value="Chromosome 5"/>
</dbReference>
<dbReference type="EnsemblPlants" id="evm.model.05.1488">
    <property type="protein sequence ID" value="cds.evm.model.05.1488"/>
    <property type="gene ID" value="evm.TU.05.1488"/>
</dbReference>
<evidence type="ECO:0000313" key="2">
    <source>
        <dbReference type="Proteomes" id="UP000596661"/>
    </source>
</evidence>
<dbReference type="PANTHER" id="PTHR46159">
    <property type="entry name" value="PROTEIN TESMIN/TSO1-LIKE CXC 2"/>
    <property type="match status" value="1"/>
</dbReference>
<name>A0A803PLJ0_CANSA</name>
<dbReference type="AlphaFoldDB" id="A0A803PLJ0"/>
<proteinExistence type="predicted"/>
<evidence type="ECO:0000313" key="1">
    <source>
        <dbReference type="EnsemblPlants" id="cds.evm.model.05.1488"/>
    </source>
</evidence>
<keyword evidence="2" id="KW-1185">Reference proteome</keyword>
<dbReference type="GO" id="GO:0003700">
    <property type="term" value="F:DNA-binding transcription factor activity"/>
    <property type="evidence" value="ECO:0007669"/>
    <property type="project" value="InterPro"/>
</dbReference>
<organism evidence="1 2">
    <name type="scientific">Cannabis sativa</name>
    <name type="common">Hemp</name>
    <name type="synonym">Marijuana</name>
    <dbReference type="NCBI Taxonomy" id="3483"/>
    <lineage>
        <taxon>Eukaryota</taxon>
        <taxon>Viridiplantae</taxon>
        <taxon>Streptophyta</taxon>
        <taxon>Embryophyta</taxon>
        <taxon>Tracheophyta</taxon>
        <taxon>Spermatophyta</taxon>
        <taxon>Magnoliopsida</taxon>
        <taxon>eudicotyledons</taxon>
        <taxon>Gunneridae</taxon>
        <taxon>Pentapetalae</taxon>
        <taxon>rosids</taxon>
        <taxon>fabids</taxon>
        <taxon>Rosales</taxon>
        <taxon>Cannabaceae</taxon>
        <taxon>Cannabis</taxon>
    </lineage>
</organism>
<reference evidence="1" key="2">
    <citation type="submission" date="2021-03" db="UniProtKB">
        <authorList>
            <consortium name="EnsemblPlants"/>
        </authorList>
    </citation>
    <scope>IDENTIFICATION</scope>
</reference>
<reference evidence="1" key="1">
    <citation type="submission" date="2018-11" db="EMBL/GenBank/DDBJ databases">
        <authorList>
            <person name="Grassa J C."/>
        </authorList>
    </citation>
    <scope>NUCLEOTIDE SEQUENCE [LARGE SCALE GENOMIC DNA]</scope>
</reference>
<dbReference type="EMBL" id="UZAU01000542">
    <property type="status" value="NOT_ANNOTATED_CDS"/>
    <property type="molecule type" value="Genomic_DNA"/>
</dbReference>
<sequence length="372" mass="41437">MIVNGKSFGDSPVFNYISSLSPIKPVKSLHITQTFSSLSFGSHPSVFTSPHVSSNKESRFLRRYNTSDQAKPEVSSENGVDVPASDDAVIETVQVYNNSVELRENCKSDVNVEEASAGPQNEGSAFVIELPRVLKYDCGSPDCVSTPHDVVADFESNSSDPSANLVPHVQVAPQIGPSDNEAQIQEVCLSEPKKQGAIVVQVEKITKALREFGGYDFMATILERNLQSVQTYCDEFLFFVDRQNRFTIYGNNTITLFVPPDEAIRFKEWNSFDYQIVMSKVDREAFELGHLSKGSTLVPASVKQKLIVDEVRDDGTVLINRVELNHWNIYNDGHVIVHGTENFFNHLWEYEAGIGDSDNTKIRSSAADIREC</sequence>